<keyword evidence="3" id="KW-0804">Transcription</keyword>
<dbReference type="SUPFAM" id="SSF48498">
    <property type="entry name" value="Tetracyclin repressor-like, C-terminal domain"/>
    <property type="match status" value="1"/>
</dbReference>
<sequence>MSITPRQRRKETRPQELLDAALALFVEKGFAATRAEEVAARAGVSKGTLYLYFPSKEELLKAVIRHTLSVEIAAGAELAVQHEGSVRTLLVDVLSQWWCRVLGSPASGVIKIVITEVRNFPEIAEFYHAEVVAPGTHIIQQLIQRGIDSGEFRPVDVAQTTFSIILPMVMLCLHKHSLGACLAADQQLVDPPAFIRHHLNLLLDGLRAGPLPLPSTACP</sequence>
<keyword evidence="7" id="KW-1185">Reference proteome</keyword>
<dbReference type="Pfam" id="PF16859">
    <property type="entry name" value="TetR_C_11"/>
    <property type="match status" value="1"/>
</dbReference>
<dbReference type="PANTHER" id="PTHR30055">
    <property type="entry name" value="HTH-TYPE TRANSCRIPTIONAL REGULATOR RUTR"/>
    <property type="match status" value="1"/>
</dbReference>
<evidence type="ECO:0000313" key="6">
    <source>
        <dbReference type="EMBL" id="ASM78693.1"/>
    </source>
</evidence>
<evidence type="ECO:0000313" key="7">
    <source>
        <dbReference type="Proteomes" id="UP000199729"/>
    </source>
</evidence>
<organism evidence="6 7">
    <name type="scientific">Vitreoscilla filiformis</name>
    <dbReference type="NCBI Taxonomy" id="63"/>
    <lineage>
        <taxon>Bacteria</taxon>
        <taxon>Pseudomonadati</taxon>
        <taxon>Pseudomonadota</taxon>
        <taxon>Betaproteobacteria</taxon>
        <taxon>Neisseriales</taxon>
        <taxon>Neisseriaceae</taxon>
        <taxon>Vitreoscilla</taxon>
    </lineage>
</organism>
<dbReference type="Gene3D" id="1.10.10.60">
    <property type="entry name" value="Homeodomain-like"/>
    <property type="match status" value="1"/>
</dbReference>
<dbReference type="InterPro" id="IPR011075">
    <property type="entry name" value="TetR_C"/>
</dbReference>
<accession>A0A221KIN7</accession>
<gene>
    <name evidence="6" type="ORF">VITFI_CDS2916</name>
</gene>
<dbReference type="PRINTS" id="PR00455">
    <property type="entry name" value="HTHTETR"/>
</dbReference>
<feature type="domain" description="HTH tetR-type" evidence="5">
    <location>
        <begin position="11"/>
        <end position="71"/>
    </location>
</feature>
<reference evidence="6 7" key="1">
    <citation type="submission" date="2017-07" db="EMBL/GenBank/DDBJ databases">
        <title>Complete Genome Sequence of the cosmetic ferment Vitreoscilla filiformis (ATCC15551).</title>
        <authorList>
            <person name="Contreras S."/>
            <person name="Sagory-Zalkind P."/>
            <person name="Blanquart H."/>
            <person name="Iltis A."/>
            <person name="Morand S.C."/>
        </authorList>
    </citation>
    <scope>NUCLEOTIDE SEQUENCE [LARGE SCALE GENOMIC DNA]</scope>
    <source>
        <strain evidence="6 7">ATCC 15551</strain>
    </source>
</reference>
<dbReference type="InterPro" id="IPR009057">
    <property type="entry name" value="Homeodomain-like_sf"/>
</dbReference>
<name>A0A221KIN7_VITFI</name>
<dbReference type="FunFam" id="1.10.10.60:FF:000141">
    <property type="entry name" value="TetR family transcriptional regulator"/>
    <property type="match status" value="1"/>
</dbReference>
<dbReference type="CDD" id="cd02981">
    <property type="entry name" value="PDI_b_family"/>
    <property type="match status" value="1"/>
</dbReference>
<evidence type="ECO:0000256" key="3">
    <source>
        <dbReference type="ARBA" id="ARBA00023163"/>
    </source>
</evidence>
<dbReference type="Gene3D" id="1.10.357.10">
    <property type="entry name" value="Tetracycline Repressor, domain 2"/>
    <property type="match status" value="1"/>
</dbReference>
<dbReference type="InterPro" id="IPR001647">
    <property type="entry name" value="HTH_TetR"/>
</dbReference>
<evidence type="ECO:0000256" key="4">
    <source>
        <dbReference type="PROSITE-ProRule" id="PRU00335"/>
    </source>
</evidence>
<dbReference type="EMBL" id="CP022423">
    <property type="protein sequence ID" value="ASM78693.1"/>
    <property type="molecule type" value="Genomic_DNA"/>
</dbReference>
<dbReference type="RefSeq" id="WP_198301507.1">
    <property type="nucleotide sequence ID" value="NZ_CP022423.1"/>
</dbReference>
<dbReference type="SUPFAM" id="SSF46689">
    <property type="entry name" value="Homeodomain-like"/>
    <property type="match status" value="1"/>
</dbReference>
<dbReference type="InterPro" id="IPR036271">
    <property type="entry name" value="Tet_transcr_reg_TetR-rel_C_sf"/>
</dbReference>
<dbReference type="GO" id="GO:0003700">
    <property type="term" value="F:DNA-binding transcription factor activity"/>
    <property type="evidence" value="ECO:0007669"/>
    <property type="project" value="TreeGrafter"/>
</dbReference>
<dbReference type="KEGG" id="vff:VITFI_CDS2916"/>
<keyword evidence="2 4" id="KW-0238">DNA-binding</keyword>
<evidence type="ECO:0000256" key="1">
    <source>
        <dbReference type="ARBA" id="ARBA00023015"/>
    </source>
</evidence>
<protein>
    <submittedName>
        <fullName evidence="6">TetR family transcriptional regulator</fullName>
    </submittedName>
</protein>
<feature type="DNA-binding region" description="H-T-H motif" evidence="4">
    <location>
        <begin position="34"/>
        <end position="53"/>
    </location>
</feature>
<evidence type="ECO:0000256" key="2">
    <source>
        <dbReference type="ARBA" id="ARBA00023125"/>
    </source>
</evidence>
<dbReference type="AlphaFoldDB" id="A0A221KIN7"/>
<dbReference type="Pfam" id="PF00440">
    <property type="entry name" value="TetR_N"/>
    <property type="match status" value="1"/>
</dbReference>
<proteinExistence type="predicted"/>
<evidence type="ECO:0000259" key="5">
    <source>
        <dbReference type="PROSITE" id="PS50977"/>
    </source>
</evidence>
<dbReference type="GO" id="GO:0000976">
    <property type="term" value="F:transcription cis-regulatory region binding"/>
    <property type="evidence" value="ECO:0007669"/>
    <property type="project" value="TreeGrafter"/>
</dbReference>
<dbReference type="InterPro" id="IPR050109">
    <property type="entry name" value="HTH-type_TetR-like_transc_reg"/>
</dbReference>
<dbReference type="PROSITE" id="PS50977">
    <property type="entry name" value="HTH_TETR_2"/>
    <property type="match status" value="1"/>
</dbReference>
<dbReference type="Proteomes" id="UP000199729">
    <property type="component" value="Chromosome"/>
</dbReference>
<keyword evidence="1" id="KW-0805">Transcription regulation</keyword>
<dbReference type="PANTHER" id="PTHR30055:SF234">
    <property type="entry name" value="HTH-TYPE TRANSCRIPTIONAL REGULATOR BETI"/>
    <property type="match status" value="1"/>
</dbReference>